<gene>
    <name evidence="1" type="ORF">GM661_14630</name>
</gene>
<sequence length="352" mass="38821">MDKRFIELIRDRGINCLAIIGMAKNSGKTVAFNTLVKEGTHAGLKLALISFGRDGEEIDSLTLKKKPRIKVSAGNVFATADRVYQASNLKAGVFSATDILTPFGEVKVYKAEESGIVELIGINSISQLQKIKEYLPEDIDLILLDGALDRRSSAVPLLAEGIILSTGAVIANTVEGVIEKTLDQVRKLTTPEIKGAKLRKLIKGVYHKDKNAMIDSRGDLVEIESRISFSLKGLKKRLELCGNDGLKTLILKGALVNSFVKDLIYDLKIKNCKIVVKDGTRVFLDRGIFNLLDKYNIELAVLDKINILGITVNPLSPYGVHLDSRQLVDEIREKLPGIPVYDLMSEEYLSLK</sequence>
<keyword evidence="2" id="KW-1185">Reference proteome</keyword>
<reference evidence="1" key="1">
    <citation type="submission" date="2019-12" db="EMBL/GenBank/DDBJ databases">
        <authorList>
            <person name="zhang j."/>
            <person name="sun C.M."/>
        </authorList>
    </citation>
    <scope>NUCLEOTIDE SEQUENCE</scope>
    <source>
        <strain evidence="1">NS-1</strain>
    </source>
</reference>
<dbReference type="Proteomes" id="UP000665020">
    <property type="component" value="Chromosome"/>
</dbReference>
<dbReference type="EMBL" id="CP046640">
    <property type="protein sequence ID" value="QTL99105.1"/>
    <property type="molecule type" value="Genomic_DNA"/>
</dbReference>
<proteinExistence type="predicted"/>
<accession>A0A8A7KG86</accession>
<dbReference type="RefSeq" id="WP_230867500.1">
    <property type="nucleotide sequence ID" value="NZ_CP046640.1"/>
</dbReference>
<protein>
    <submittedName>
        <fullName evidence="1">Uncharacterized protein</fullName>
    </submittedName>
</protein>
<dbReference type="AlphaFoldDB" id="A0A8A7KG86"/>
<evidence type="ECO:0000313" key="2">
    <source>
        <dbReference type="Proteomes" id="UP000665020"/>
    </source>
</evidence>
<evidence type="ECO:0000313" key="1">
    <source>
        <dbReference type="EMBL" id="QTL99105.1"/>
    </source>
</evidence>
<name>A0A8A7KG86_9FIRM</name>
<dbReference type="KEGG" id="ifn:GM661_14630"/>
<organism evidence="1 2">
    <name type="scientific">Iocasia fonsfrigidae</name>
    <dbReference type="NCBI Taxonomy" id="2682810"/>
    <lineage>
        <taxon>Bacteria</taxon>
        <taxon>Bacillati</taxon>
        <taxon>Bacillota</taxon>
        <taxon>Clostridia</taxon>
        <taxon>Halanaerobiales</taxon>
        <taxon>Halanaerobiaceae</taxon>
        <taxon>Iocasia</taxon>
    </lineage>
</organism>